<accession>A0A381VQH3</accession>
<name>A0A381VQH3_9ZZZZ</name>
<proteinExistence type="predicted"/>
<organism evidence="1">
    <name type="scientific">marine metagenome</name>
    <dbReference type="NCBI Taxonomy" id="408172"/>
    <lineage>
        <taxon>unclassified sequences</taxon>
        <taxon>metagenomes</taxon>
        <taxon>ecological metagenomes</taxon>
    </lineage>
</organism>
<feature type="non-terminal residue" evidence="1">
    <location>
        <position position="1"/>
    </location>
</feature>
<reference evidence="1" key="1">
    <citation type="submission" date="2018-05" db="EMBL/GenBank/DDBJ databases">
        <authorList>
            <person name="Lanie J.A."/>
            <person name="Ng W.-L."/>
            <person name="Kazmierczak K.M."/>
            <person name="Andrzejewski T.M."/>
            <person name="Davidsen T.M."/>
            <person name="Wayne K.J."/>
            <person name="Tettelin H."/>
            <person name="Glass J.I."/>
            <person name="Rusch D."/>
            <person name="Podicherti R."/>
            <person name="Tsui H.-C.T."/>
            <person name="Winkler M.E."/>
        </authorList>
    </citation>
    <scope>NUCLEOTIDE SEQUENCE</scope>
</reference>
<protein>
    <recommendedName>
        <fullName evidence="2">PhoU domain-containing protein</fullName>
    </recommendedName>
</protein>
<dbReference type="EMBL" id="UINC01009489">
    <property type="protein sequence ID" value="SVA42549.1"/>
    <property type="molecule type" value="Genomic_DNA"/>
</dbReference>
<evidence type="ECO:0000313" key="1">
    <source>
        <dbReference type="EMBL" id="SVA42549.1"/>
    </source>
</evidence>
<dbReference type="AlphaFoldDB" id="A0A381VQH3"/>
<evidence type="ECO:0008006" key="2">
    <source>
        <dbReference type="Google" id="ProtNLM"/>
    </source>
</evidence>
<sequence length="116" mass="13061">VVNKNAPGTESNLAQARQRSVMAHRILVKLKEMGLPENLDEELSRLCTDLGDIWSAQLVLTEKLSQFLNEENEWNIVGDCLADMKSHIEHITWHAESVIEPIESIAEYAYGISENA</sequence>
<gene>
    <name evidence="1" type="ORF">METZ01_LOCUS95403</name>
</gene>